<dbReference type="Proteomes" id="UP000798808">
    <property type="component" value="Unassembled WGS sequence"/>
</dbReference>
<dbReference type="InterPro" id="IPR027417">
    <property type="entry name" value="P-loop_NTPase"/>
</dbReference>
<gene>
    <name evidence="1" type="ORF">E1163_13050</name>
</gene>
<organism evidence="1 2">
    <name type="scientific">Fulvivirga kasyanovii</name>
    <dbReference type="NCBI Taxonomy" id="396812"/>
    <lineage>
        <taxon>Bacteria</taxon>
        <taxon>Pseudomonadati</taxon>
        <taxon>Bacteroidota</taxon>
        <taxon>Cytophagia</taxon>
        <taxon>Cytophagales</taxon>
        <taxon>Fulvivirgaceae</taxon>
        <taxon>Fulvivirga</taxon>
    </lineage>
</organism>
<accession>A0ABW9RPD2</accession>
<keyword evidence="2" id="KW-1185">Reference proteome</keyword>
<comment type="caution">
    <text evidence="1">The sequence shown here is derived from an EMBL/GenBank/DDBJ whole genome shotgun (WGS) entry which is preliminary data.</text>
</comment>
<dbReference type="PANTHER" id="PTHR33844:SF1">
    <property type="entry name" value="SULFOTRANSFERASE DOMAIN-CONTAINING PROTEIN"/>
    <property type="match status" value="1"/>
</dbReference>
<feature type="non-terminal residue" evidence="1">
    <location>
        <position position="223"/>
    </location>
</feature>
<evidence type="ECO:0000313" key="2">
    <source>
        <dbReference type="Proteomes" id="UP000798808"/>
    </source>
</evidence>
<dbReference type="EMBL" id="SMLW01000547">
    <property type="protein sequence ID" value="MTI25876.1"/>
    <property type="molecule type" value="Genomic_DNA"/>
</dbReference>
<protein>
    <submittedName>
        <fullName evidence="1">Sulfotransferase family protein</fullName>
    </submittedName>
</protein>
<dbReference type="PANTHER" id="PTHR33844">
    <property type="entry name" value="SULFOTRANSFER_1 DOMAIN-CONTAINING PROTEIN"/>
    <property type="match status" value="1"/>
</dbReference>
<sequence>MTSSKNAIRTIDDFNKWIPVAFDAEKEEVQWIYAGDKDFMEPFFEDDIRLIRYESPKTKNTSLHEFNELGTSKPTDTIKPALFIFHISRCGSTLITQMLAQSAKNIVYSEPPLTDEILSSDLSHDVKIETLRAAITLMGQKRKAPHQYLFIKWDSWHLAYYELIRQAFPGVPAIFLYREPVEVLQSHQRVRGMHMVPGLLKKDVFQLKGIPAHDLDLYAANVL</sequence>
<dbReference type="SUPFAM" id="SSF52540">
    <property type="entry name" value="P-loop containing nucleoside triphosphate hydrolases"/>
    <property type="match status" value="1"/>
</dbReference>
<reference evidence="1 2" key="1">
    <citation type="submission" date="2019-02" db="EMBL/GenBank/DDBJ databases">
        <authorList>
            <person name="Goldberg S.R."/>
            <person name="Haltli B.A."/>
            <person name="Correa H."/>
            <person name="Russell K.G."/>
        </authorList>
    </citation>
    <scope>NUCLEOTIDE SEQUENCE [LARGE SCALE GENOMIC DNA]</scope>
    <source>
        <strain evidence="1 2">JCM 16186</strain>
    </source>
</reference>
<evidence type="ECO:0000313" key="1">
    <source>
        <dbReference type="EMBL" id="MTI25876.1"/>
    </source>
</evidence>
<dbReference type="Gene3D" id="3.40.50.300">
    <property type="entry name" value="P-loop containing nucleotide triphosphate hydrolases"/>
    <property type="match status" value="1"/>
</dbReference>
<name>A0ABW9RPD2_9BACT</name>
<proteinExistence type="predicted"/>